<feature type="compositionally biased region" description="Polar residues" evidence="8">
    <location>
        <begin position="10"/>
        <end position="26"/>
    </location>
</feature>
<evidence type="ECO:0000256" key="4">
    <source>
        <dbReference type="ARBA" id="ARBA00023295"/>
    </source>
</evidence>
<evidence type="ECO:0000256" key="6">
    <source>
        <dbReference type="PIRSR" id="PIRSR606710-2"/>
    </source>
</evidence>
<dbReference type="VEuPathDB" id="FungiDB:ASPGLDRAFT_151549"/>
<name>A0A1L9VGH2_ASPGL</name>
<keyword evidence="3 7" id="KW-0378">Hydrolase</keyword>
<gene>
    <name evidence="10" type="ORF">ASPGLDRAFT_151549</name>
</gene>
<dbReference type="SUPFAM" id="SSF75005">
    <property type="entry name" value="Arabinanase/levansucrase/invertase"/>
    <property type="match status" value="1"/>
</dbReference>
<accession>A0A1L9VGH2</accession>
<dbReference type="OrthoDB" id="3879658at2759"/>
<feature type="site" description="Important for catalytic activity, responsible for pKa modulation of the active site Glu and correct orientation of both the proton donor and substrate" evidence="6">
    <location>
        <position position="227"/>
    </location>
</feature>
<keyword evidence="4 7" id="KW-0326">Glycosidase</keyword>
<dbReference type="Gene3D" id="2.115.10.20">
    <property type="entry name" value="Glycosyl hydrolase domain, family 43"/>
    <property type="match status" value="1"/>
</dbReference>
<evidence type="ECO:0000256" key="7">
    <source>
        <dbReference type="RuleBase" id="RU361187"/>
    </source>
</evidence>
<dbReference type="Proteomes" id="UP000184300">
    <property type="component" value="Unassembled WGS sequence"/>
</dbReference>
<feature type="transmembrane region" description="Helical" evidence="9">
    <location>
        <begin position="51"/>
        <end position="73"/>
    </location>
</feature>
<evidence type="ECO:0000256" key="9">
    <source>
        <dbReference type="SAM" id="Phobius"/>
    </source>
</evidence>
<dbReference type="RefSeq" id="XP_022399702.1">
    <property type="nucleotide sequence ID" value="XM_022542261.1"/>
</dbReference>
<dbReference type="AlphaFoldDB" id="A0A1L9VGH2"/>
<reference evidence="11" key="1">
    <citation type="journal article" date="2017" name="Genome Biol.">
        <title>Comparative genomics reveals high biological diversity and specific adaptations in the industrially and medically important fungal genus Aspergillus.</title>
        <authorList>
            <person name="de Vries R.P."/>
            <person name="Riley R."/>
            <person name="Wiebenga A."/>
            <person name="Aguilar-Osorio G."/>
            <person name="Amillis S."/>
            <person name="Uchima C.A."/>
            <person name="Anderluh G."/>
            <person name="Asadollahi M."/>
            <person name="Askin M."/>
            <person name="Barry K."/>
            <person name="Battaglia E."/>
            <person name="Bayram O."/>
            <person name="Benocci T."/>
            <person name="Braus-Stromeyer S.A."/>
            <person name="Caldana C."/>
            <person name="Canovas D."/>
            <person name="Cerqueira G.C."/>
            <person name="Chen F."/>
            <person name="Chen W."/>
            <person name="Choi C."/>
            <person name="Clum A."/>
            <person name="Dos Santos R.A."/>
            <person name="Damasio A.R."/>
            <person name="Diallinas G."/>
            <person name="Emri T."/>
            <person name="Fekete E."/>
            <person name="Flipphi M."/>
            <person name="Freyberg S."/>
            <person name="Gallo A."/>
            <person name="Gournas C."/>
            <person name="Habgood R."/>
            <person name="Hainaut M."/>
            <person name="Harispe M.L."/>
            <person name="Henrissat B."/>
            <person name="Hilden K.S."/>
            <person name="Hope R."/>
            <person name="Hossain A."/>
            <person name="Karabika E."/>
            <person name="Karaffa L."/>
            <person name="Karanyi Z."/>
            <person name="Krasevec N."/>
            <person name="Kuo A."/>
            <person name="Kusch H."/>
            <person name="LaButti K."/>
            <person name="Lagendijk E.L."/>
            <person name="Lapidus A."/>
            <person name="Levasseur A."/>
            <person name="Lindquist E."/>
            <person name="Lipzen A."/>
            <person name="Logrieco A.F."/>
            <person name="MacCabe A."/>
            <person name="Maekelae M.R."/>
            <person name="Malavazi I."/>
            <person name="Melin P."/>
            <person name="Meyer V."/>
            <person name="Mielnichuk N."/>
            <person name="Miskei M."/>
            <person name="Molnar A.P."/>
            <person name="Mule G."/>
            <person name="Ngan C.Y."/>
            <person name="Orejas M."/>
            <person name="Orosz E."/>
            <person name="Ouedraogo J.P."/>
            <person name="Overkamp K.M."/>
            <person name="Park H.-S."/>
            <person name="Perrone G."/>
            <person name="Piumi F."/>
            <person name="Punt P.J."/>
            <person name="Ram A.F."/>
            <person name="Ramon A."/>
            <person name="Rauscher S."/>
            <person name="Record E."/>
            <person name="Riano-Pachon D.M."/>
            <person name="Robert V."/>
            <person name="Roehrig J."/>
            <person name="Ruller R."/>
            <person name="Salamov A."/>
            <person name="Salih N.S."/>
            <person name="Samson R.A."/>
            <person name="Sandor E."/>
            <person name="Sanguinetti M."/>
            <person name="Schuetze T."/>
            <person name="Sepcic K."/>
            <person name="Shelest E."/>
            <person name="Sherlock G."/>
            <person name="Sophianopoulou V."/>
            <person name="Squina F.M."/>
            <person name="Sun H."/>
            <person name="Susca A."/>
            <person name="Todd R.B."/>
            <person name="Tsang A."/>
            <person name="Unkles S.E."/>
            <person name="van de Wiele N."/>
            <person name="van Rossen-Uffink D."/>
            <person name="Oliveira J.V."/>
            <person name="Vesth T.C."/>
            <person name="Visser J."/>
            <person name="Yu J.-H."/>
            <person name="Zhou M."/>
            <person name="Andersen M.R."/>
            <person name="Archer D.B."/>
            <person name="Baker S.E."/>
            <person name="Benoit I."/>
            <person name="Brakhage A.A."/>
            <person name="Braus G.H."/>
            <person name="Fischer R."/>
            <person name="Frisvad J.C."/>
            <person name="Goldman G.H."/>
            <person name="Houbraken J."/>
            <person name="Oakley B."/>
            <person name="Pocsi I."/>
            <person name="Scazzocchio C."/>
            <person name="Seiboth B."/>
            <person name="vanKuyk P.A."/>
            <person name="Wortman J."/>
            <person name="Dyer P.S."/>
            <person name="Grigoriev I.V."/>
        </authorList>
    </citation>
    <scope>NUCLEOTIDE SEQUENCE [LARGE SCALE GENOMIC DNA]</scope>
    <source>
        <strain evidence="11">CBS 516.65</strain>
    </source>
</reference>
<keyword evidence="9" id="KW-1133">Transmembrane helix</keyword>
<organism evidence="10 11">
    <name type="scientific">Aspergillus glaucus CBS 516.65</name>
    <dbReference type="NCBI Taxonomy" id="1160497"/>
    <lineage>
        <taxon>Eukaryota</taxon>
        <taxon>Fungi</taxon>
        <taxon>Dikarya</taxon>
        <taxon>Ascomycota</taxon>
        <taxon>Pezizomycotina</taxon>
        <taxon>Eurotiomycetes</taxon>
        <taxon>Eurotiomycetidae</taxon>
        <taxon>Eurotiales</taxon>
        <taxon>Aspergillaceae</taxon>
        <taxon>Aspergillus</taxon>
        <taxon>Aspergillus subgen. Aspergillus</taxon>
    </lineage>
</organism>
<dbReference type="PANTHER" id="PTHR42812:SF5">
    <property type="entry name" value="ENDO-ARABINASE"/>
    <property type="match status" value="1"/>
</dbReference>
<evidence type="ECO:0000313" key="11">
    <source>
        <dbReference type="Proteomes" id="UP000184300"/>
    </source>
</evidence>
<dbReference type="GeneID" id="34458522"/>
<evidence type="ECO:0000256" key="8">
    <source>
        <dbReference type="SAM" id="MobiDB-lite"/>
    </source>
</evidence>
<dbReference type="PANTHER" id="PTHR42812">
    <property type="entry name" value="BETA-XYLOSIDASE"/>
    <property type="match status" value="1"/>
</dbReference>
<comment type="similarity">
    <text evidence="1 7">Belongs to the glycosyl hydrolase 43 family.</text>
</comment>
<evidence type="ECO:0000256" key="3">
    <source>
        <dbReference type="ARBA" id="ARBA00022801"/>
    </source>
</evidence>
<keyword evidence="2" id="KW-0732">Signal</keyword>
<feature type="active site" description="Proton acceptor" evidence="5">
    <location>
        <position position="106"/>
    </location>
</feature>
<dbReference type="InterPro" id="IPR006710">
    <property type="entry name" value="Glyco_hydro_43"/>
</dbReference>
<dbReference type="Pfam" id="PF04616">
    <property type="entry name" value="Glyco_hydro_43"/>
    <property type="match status" value="1"/>
</dbReference>
<evidence type="ECO:0008006" key="12">
    <source>
        <dbReference type="Google" id="ProtNLM"/>
    </source>
</evidence>
<keyword evidence="9" id="KW-0812">Transmembrane</keyword>
<dbReference type="InterPro" id="IPR051795">
    <property type="entry name" value="Glycosyl_Hydrlase_43"/>
</dbReference>
<dbReference type="InterPro" id="IPR023296">
    <property type="entry name" value="Glyco_hydro_beta-prop_sf"/>
</dbReference>
<evidence type="ECO:0000256" key="5">
    <source>
        <dbReference type="PIRSR" id="PIRSR606710-1"/>
    </source>
</evidence>
<dbReference type="GO" id="GO:0004553">
    <property type="term" value="F:hydrolase activity, hydrolyzing O-glycosyl compounds"/>
    <property type="evidence" value="ECO:0007669"/>
    <property type="project" value="InterPro"/>
</dbReference>
<dbReference type="CDD" id="cd08999">
    <property type="entry name" value="GH43_ABN-like"/>
    <property type="match status" value="1"/>
</dbReference>
<protein>
    <recommendedName>
        <fullName evidence="12">Glycosyl hydrolase family 43 protein</fullName>
    </recommendedName>
</protein>
<proteinExistence type="inferred from homology"/>
<evidence type="ECO:0000256" key="1">
    <source>
        <dbReference type="ARBA" id="ARBA00009865"/>
    </source>
</evidence>
<keyword evidence="9" id="KW-0472">Membrane</keyword>
<dbReference type="EMBL" id="KV878900">
    <property type="protein sequence ID" value="OJJ83004.1"/>
    <property type="molecule type" value="Genomic_DNA"/>
</dbReference>
<evidence type="ECO:0000256" key="2">
    <source>
        <dbReference type="ARBA" id="ARBA00022729"/>
    </source>
</evidence>
<evidence type="ECO:0000313" key="10">
    <source>
        <dbReference type="EMBL" id="OJJ83004.1"/>
    </source>
</evidence>
<sequence>MMPATALSRLFQTQDKPPTDNTQSMDPGSESHHPMPEKGSNGPSTWTGKRIAIVTLIVVMAVFTIVLVVTLPIELRPRNSYRIARVDSNYYDGANRPKRVLENFPDPGLLQVNGTWYAFGTNEANNDTEVPRVPVAISSDFINWTKLESRQVLLADGDWETDVNHWAPDAMQRDDGRFVLYYSGELKDWKRHHCVGVAVTNNTSPLGPYVPQTTPLVCPLDQGGAIDPSPFKDVDGKLYIVYKVDGNSIGNGGRCNNSKPPFKSVPIMLQELENNGTTPIGDPVQIFEHDGDEDGELVESPNLIRTAEGIYYLFYSSHCFISPEYDVKYATSPSLRGPYSRARREFLRTGDFDLDGPGGATVSQDGTKMVFHANCDHERCMYVAGIHINSTALNVTLTSL</sequence>
<feature type="region of interest" description="Disordered" evidence="8">
    <location>
        <begin position="1"/>
        <end position="44"/>
    </location>
</feature>
<dbReference type="GO" id="GO:0005975">
    <property type="term" value="P:carbohydrate metabolic process"/>
    <property type="evidence" value="ECO:0007669"/>
    <property type="project" value="InterPro"/>
</dbReference>
<keyword evidence="11" id="KW-1185">Reference proteome</keyword>
<feature type="active site" description="Proton donor" evidence="5">
    <location>
        <position position="299"/>
    </location>
</feature>
<dbReference type="STRING" id="1160497.A0A1L9VGH2"/>